<name>A0A538T209_UNCEI</name>
<dbReference type="Proteomes" id="UP000316852">
    <property type="component" value="Unassembled WGS sequence"/>
</dbReference>
<proteinExistence type="inferred from homology"/>
<dbReference type="InterPro" id="IPR055346">
    <property type="entry name" value="Fe-S_cluster_assembly_SufBD"/>
</dbReference>
<feature type="domain" description="SUF system FeS cluster assembly SufBD core" evidence="3">
    <location>
        <begin position="208"/>
        <end position="437"/>
    </location>
</feature>
<dbReference type="InterPro" id="IPR011542">
    <property type="entry name" value="SUF_FeS_clus_asmbl_SufD"/>
</dbReference>
<dbReference type="Pfam" id="PF19295">
    <property type="entry name" value="SufBD_N"/>
    <property type="match status" value="1"/>
</dbReference>
<evidence type="ECO:0000259" key="4">
    <source>
        <dbReference type="Pfam" id="PF19295"/>
    </source>
</evidence>
<feature type="region of interest" description="Disordered" evidence="2">
    <location>
        <begin position="1"/>
        <end position="23"/>
    </location>
</feature>
<dbReference type="EMBL" id="VBOW01000058">
    <property type="protein sequence ID" value="TMQ57675.1"/>
    <property type="molecule type" value="Genomic_DNA"/>
</dbReference>
<evidence type="ECO:0000259" key="3">
    <source>
        <dbReference type="Pfam" id="PF01458"/>
    </source>
</evidence>
<feature type="domain" description="SUF system FeS cluster assembly SufBD N-terminal" evidence="4">
    <location>
        <begin position="140"/>
        <end position="200"/>
    </location>
</feature>
<accession>A0A538T209</accession>
<dbReference type="Pfam" id="PF01458">
    <property type="entry name" value="SUFBD_core"/>
    <property type="match status" value="1"/>
</dbReference>
<dbReference type="InterPro" id="IPR000825">
    <property type="entry name" value="SUF_FeS_clus_asmbl_SufBD_core"/>
</dbReference>
<dbReference type="InterPro" id="IPR037284">
    <property type="entry name" value="SUF_FeS_clus_asmbl_SufBD_sf"/>
</dbReference>
<dbReference type="GO" id="GO:0016226">
    <property type="term" value="P:iron-sulfur cluster assembly"/>
    <property type="evidence" value="ECO:0007669"/>
    <property type="project" value="InterPro"/>
</dbReference>
<evidence type="ECO:0000313" key="6">
    <source>
        <dbReference type="Proteomes" id="UP000316852"/>
    </source>
</evidence>
<dbReference type="AlphaFoldDB" id="A0A538T209"/>
<sequence length="464" mass="51123">MVAAPTNGEASVNPSDTLAPPRTRDSLRVGALTRAEIAEFSKRAGEPEFLARRRAEAWAYCEKTPFPARTEELWRRTDISSLQWDRVLATRDPNPVVTSANELPGTLRAEIGPKGERSALLVQLDSNAVLIDRDEELGKLGVLILPILEAARAHPALLERFLGRTVRFDESRFTGLSAALEGGGAFVYVPDGVKVPRPIHLLFSRQTPDLGTFPHVVLALGGRADAAIIEEYVSHGEPGVGVNVGATEVTVGEGASLHLATFQRWGENIYHFGTERVRIARDARFHWTYTALGGKLTKLDLEMHLDGEGTEAKFSGCYFGNGTQHFDFHTFQNHNVGHSVSDLLFKGALRDRARMVYQGLIKVHKDAQRSDAYQANRNLLLSERARADSIPSLEIEANDVRCTHGATVGQVDDDQLYYLMSRGLPRPEAERMIIQGFFEPVLERIPAESLRATVTAAVERKAAA</sequence>
<comment type="similarity">
    <text evidence="1">Belongs to the iron-sulfur cluster assembly SufBD family.</text>
</comment>
<evidence type="ECO:0000313" key="5">
    <source>
        <dbReference type="EMBL" id="TMQ57675.1"/>
    </source>
</evidence>
<reference evidence="5 6" key="1">
    <citation type="journal article" date="2019" name="Nat. Microbiol.">
        <title>Mediterranean grassland soil C-N compound turnover is dependent on rainfall and depth, and is mediated by genomically divergent microorganisms.</title>
        <authorList>
            <person name="Diamond S."/>
            <person name="Andeer P.F."/>
            <person name="Li Z."/>
            <person name="Crits-Christoph A."/>
            <person name="Burstein D."/>
            <person name="Anantharaman K."/>
            <person name="Lane K.R."/>
            <person name="Thomas B.C."/>
            <person name="Pan C."/>
            <person name="Northen T.R."/>
            <person name="Banfield J.F."/>
        </authorList>
    </citation>
    <scope>NUCLEOTIDE SEQUENCE [LARGE SCALE GENOMIC DNA]</scope>
    <source>
        <strain evidence="5">WS_6</strain>
    </source>
</reference>
<dbReference type="NCBIfam" id="TIGR01981">
    <property type="entry name" value="sufD"/>
    <property type="match status" value="1"/>
</dbReference>
<evidence type="ECO:0000256" key="2">
    <source>
        <dbReference type="SAM" id="MobiDB-lite"/>
    </source>
</evidence>
<dbReference type="PANTHER" id="PTHR43575:SF1">
    <property type="entry name" value="PROTEIN ABCI7, CHLOROPLASTIC"/>
    <property type="match status" value="1"/>
</dbReference>
<dbReference type="InterPro" id="IPR045595">
    <property type="entry name" value="SufBD_N"/>
</dbReference>
<gene>
    <name evidence="5" type="primary">sufD</name>
    <name evidence="5" type="ORF">E6K76_09910</name>
</gene>
<dbReference type="PANTHER" id="PTHR43575">
    <property type="entry name" value="PROTEIN ABCI7, CHLOROPLASTIC"/>
    <property type="match status" value="1"/>
</dbReference>
<evidence type="ECO:0000256" key="1">
    <source>
        <dbReference type="ARBA" id="ARBA00043967"/>
    </source>
</evidence>
<dbReference type="SUPFAM" id="SSF101960">
    <property type="entry name" value="Stabilizer of iron transporter SufD"/>
    <property type="match status" value="1"/>
</dbReference>
<protein>
    <submittedName>
        <fullName evidence="5">Fe-S cluster assembly protein SufD</fullName>
    </submittedName>
</protein>
<comment type="caution">
    <text evidence="5">The sequence shown here is derived from an EMBL/GenBank/DDBJ whole genome shotgun (WGS) entry which is preliminary data.</text>
</comment>
<organism evidence="5 6">
    <name type="scientific">Eiseniibacteriota bacterium</name>
    <dbReference type="NCBI Taxonomy" id="2212470"/>
    <lineage>
        <taxon>Bacteria</taxon>
        <taxon>Candidatus Eiseniibacteriota</taxon>
    </lineage>
</organism>